<dbReference type="SUPFAM" id="SSF55144">
    <property type="entry name" value="LigT-like"/>
    <property type="match status" value="1"/>
</dbReference>
<reference evidence="1 2" key="1">
    <citation type="submission" date="2018-07" db="EMBL/GenBank/DDBJ databases">
        <title>Genomic and Epidemiologic Investigation of an Indolent Hospital Outbreak.</title>
        <authorList>
            <person name="Johnson R.C."/>
            <person name="Deming C."/>
            <person name="Conlan S."/>
            <person name="Zellmer C.J."/>
            <person name="Michelin A.V."/>
            <person name="Lee-Lin S."/>
            <person name="Thomas P.J."/>
            <person name="Park M."/>
            <person name="Weingarten R.A."/>
            <person name="Less J."/>
            <person name="Dekker J.P."/>
            <person name="Frank K.M."/>
            <person name="Musser K.A."/>
            <person name="Mcquiston J.R."/>
            <person name="Henderson D.K."/>
            <person name="Lau A.F."/>
            <person name="Palmore T.N."/>
            <person name="Segre J.A."/>
        </authorList>
    </citation>
    <scope>NUCLEOTIDE SEQUENCE [LARGE SCALE GENOMIC DNA]</scope>
    <source>
        <strain evidence="1 2">SK-NIH.Env10_0317</strain>
    </source>
</reference>
<organism evidence="1 2">
    <name type="scientific">Sphingomonas koreensis</name>
    <dbReference type="NCBI Taxonomy" id="93064"/>
    <lineage>
        <taxon>Bacteria</taxon>
        <taxon>Pseudomonadati</taxon>
        <taxon>Pseudomonadota</taxon>
        <taxon>Alphaproteobacteria</taxon>
        <taxon>Sphingomonadales</taxon>
        <taxon>Sphingomonadaceae</taxon>
        <taxon>Sphingomonas</taxon>
    </lineage>
</organism>
<dbReference type="Proteomes" id="UP000286681">
    <property type="component" value="Unassembled WGS sequence"/>
</dbReference>
<dbReference type="InterPro" id="IPR009097">
    <property type="entry name" value="Cyclic_Pdiesterase"/>
</dbReference>
<gene>
    <name evidence="1" type="ORF">CA257_01425</name>
</gene>
<proteinExistence type="predicted"/>
<dbReference type="RefSeq" id="WP_107525001.1">
    <property type="nucleotide sequence ID" value="NZ_CP018820.1"/>
</dbReference>
<dbReference type="GeneID" id="44131832"/>
<evidence type="ECO:0000313" key="1">
    <source>
        <dbReference type="EMBL" id="RSV08159.1"/>
    </source>
</evidence>
<dbReference type="AlphaFoldDB" id="A0AAJ4S7R1"/>
<dbReference type="Gene3D" id="3.90.1140.10">
    <property type="entry name" value="Cyclic phosphodiesterase"/>
    <property type="match status" value="1"/>
</dbReference>
<dbReference type="EMBL" id="QQWO01000001">
    <property type="protein sequence ID" value="RSV08159.1"/>
    <property type="molecule type" value="Genomic_DNA"/>
</dbReference>
<accession>A0AAJ4S7R1</accession>
<evidence type="ECO:0008006" key="3">
    <source>
        <dbReference type="Google" id="ProtNLM"/>
    </source>
</evidence>
<sequence length="170" mass="19090">MRTRNPLYIMAKPPPEQQAQIAALPRNDPGRGPHLLHVTLVSLFDLHHAPPDWLPRVIAALDRFDGPAFPLAFDRIENRKAVTLRTRDPLAQARAFQQQLVHHLIAHDAPFTLGTTPEPHVTINYHGDRLRAQKIAPIGWTVDAIILTESVVGKTTHVEHGRWALRADAH</sequence>
<protein>
    <recommendedName>
        <fullName evidence="3">2'-5' RNA ligase</fullName>
    </recommendedName>
</protein>
<evidence type="ECO:0000313" key="2">
    <source>
        <dbReference type="Proteomes" id="UP000286681"/>
    </source>
</evidence>
<comment type="caution">
    <text evidence="1">The sequence shown here is derived from an EMBL/GenBank/DDBJ whole genome shotgun (WGS) entry which is preliminary data.</text>
</comment>
<name>A0AAJ4S7R1_9SPHN</name>